<dbReference type="PANTHER" id="PTHR34952">
    <property type="entry name" value="OS05G0113500 PROTEIN"/>
    <property type="match status" value="1"/>
</dbReference>
<dbReference type="AlphaFoldDB" id="A0ABD3DX51"/>
<proteinExistence type="predicted"/>
<feature type="region of interest" description="Disordered" evidence="1">
    <location>
        <begin position="216"/>
        <end position="235"/>
    </location>
</feature>
<organism evidence="2 3">
    <name type="scientific">Castilleja foliolosa</name>
    <dbReference type="NCBI Taxonomy" id="1961234"/>
    <lineage>
        <taxon>Eukaryota</taxon>
        <taxon>Viridiplantae</taxon>
        <taxon>Streptophyta</taxon>
        <taxon>Embryophyta</taxon>
        <taxon>Tracheophyta</taxon>
        <taxon>Spermatophyta</taxon>
        <taxon>Magnoliopsida</taxon>
        <taxon>eudicotyledons</taxon>
        <taxon>Gunneridae</taxon>
        <taxon>Pentapetalae</taxon>
        <taxon>asterids</taxon>
        <taxon>lamiids</taxon>
        <taxon>Lamiales</taxon>
        <taxon>Orobanchaceae</taxon>
        <taxon>Pedicularideae</taxon>
        <taxon>Castillejinae</taxon>
        <taxon>Castilleja</taxon>
    </lineage>
</organism>
<dbReference type="PANTHER" id="PTHR34952:SF2">
    <property type="entry name" value="OS05G0113500 PROTEIN"/>
    <property type="match status" value="1"/>
</dbReference>
<keyword evidence="3" id="KW-1185">Reference proteome</keyword>
<protein>
    <submittedName>
        <fullName evidence="2">Uncharacterized protein</fullName>
    </submittedName>
</protein>
<gene>
    <name evidence="2" type="ORF">CASFOL_009191</name>
</gene>
<sequence>MDVCFASDTPACRDISSIRISMSDIKICPTEFVSVEDIEMPTSGFGLFAGDSNKCNVVREYEQGDSDNRKTVNPASEKPFSNTVTFLALAEPISFLDGFEGEEKVQKSFKTSEVNESSESVNEGKLRLTSLPALLEEKCDTILPGIPLKHISALKGSREKQLMAPKNLSVTWAPDVYDPTPRSVSHALSSRNQRGMGRTRTKGVVVNLREVARAKTRSKLERAAGVRASRSPSGR</sequence>
<evidence type="ECO:0000313" key="3">
    <source>
        <dbReference type="Proteomes" id="UP001632038"/>
    </source>
</evidence>
<dbReference type="Proteomes" id="UP001632038">
    <property type="component" value="Unassembled WGS sequence"/>
</dbReference>
<evidence type="ECO:0000313" key="2">
    <source>
        <dbReference type="EMBL" id="KAL3646647.1"/>
    </source>
</evidence>
<dbReference type="EMBL" id="JAVIJP010000011">
    <property type="protein sequence ID" value="KAL3646647.1"/>
    <property type="molecule type" value="Genomic_DNA"/>
</dbReference>
<name>A0ABD3DX51_9LAMI</name>
<accession>A0ABD3DX51</accession>
<comment type="caution">
    <text evidence="2">The sequence shown here is derived from an EMBL/GenBank/DDBJ whole genome shotgun (WGS) entry which is preliminary data.</text>
</comment>
<reference evidence="3" key="1">
    <citation type="journal article" date="2024" name="IScience">
        <title>Strigolactones Initiate the Formation of Haustorium-like Structures in Castilleja.</title>
        <authorList>
            <person name="Buerger M."/>
            <person name="Peterson D."/>
            <person name="Chory J."/>
        </authorList>
    </citation>
    <scope>NUCLEOTIDE SEQUENCE [LARGE SCALE GENOMIC DNA]</scope>
</reference>
<evidence type="ECO:0000256" key="1">
    <source>
        <dbReference type="SAM" id="MobiDB-lite"/>
    </source>
</evidence>